<dbReference type="OrthoDB" id="2955631at2"/>
<keyword evidence="3" id="KW-1185">Reference proteome</keyword>
<evidence type="ECO:0000313" key="2">
    <source>
        <dbReference type="EMBL" id="QCX01971.1"/>
    </source>
</evidence>
<sequence length="434" mass="48262">MKNPVKVLFKYLKRIYFNALRSIAFYPVLITSSFLLISIIVLYLENTGVFNNWKQSSSYLFVQDYETARTWLSALIGGILSLTVFSFTMVMLVLNQASANFSPRLLPGLVANKKYQIILGFYIGTLLYCIVVLISLGAYGSKTGSSGLSITLSAVFALLCISMFVYFIDTISKAIQIRNIIEVVSSSCMESIKEFQDDQTGAVIGLKDYDTQGWSEIACITSGYFRGFDTKLLSEEFKDSVNQIEVIPYVGQHLWEGDAIFRTEQNLSADEIENLLFCVYMSSDRHVENDASGGMVQLMEIAVKALSPGINDPGTALDVLSHLGNLMAKHMAFPAMSSSTVENSSLVILRNYITTPELLRIVIQPIRAYGKSDSSIMSELVRVLIFLLRQKGVSPLSKKALETELEALKIDLEENIGNSIDRAYTSTIMNSTYD</sequence>
<dbReference type="AlphaFoldDB" id="A0A5B7SYI2"/>
<feature type="transmembrane region" description="Helical" evidence="1">
    <location>
        <begin position="23"/>
        <end position="44"/>
    </location>
</feature>
<dbReference type="Pfam" id="PF10011">
    <property type="entry name" value="DUF2254"/>
    <property type="match status" value="1"/>
</dbReference>
<gene>
    <name evidence="2" type="ORF">FGM00_18305</name>
</gene>
<accession>A0A5B7SYI2</accession>
<keyword evidence="1" id="KW-0812">Transmembrane</keyword>
<organism evidence="2 3">
    <name type="scientific">Aggregatimonas sangjinii</name>
    <dbReference type="NCBI Taxonomy" id="2583587"/>
    <lineage>
        <taxon>Bacteria</taxon>
        <taxon>Pseudomonadati</taxon>
        <taxon>Bacteroidota</taxon>
        <taxon>Flavobacteriia</taxon>
        <taxon>Flavobacteriales</taxon>
        <taxon>Flavobacteriaceae</taxon>
        <taxon>Aggregatimonas</taxon>
    </lineage>
</organism>
<protein>
    <submittedName>
        <fullName evidence="2">DUF2254 domain-containing protein</fullName>
    </submittedName>
</protein>
<feature type="transmembrane region" description="Helical" evidence="1">
    <location>
        <begin position="71"/>
        <end position="94"/>
    </location>
</feature>
<reference evidence="2 3" key="1">
    <citation type="submission" date="2019-05" db="EMBL/GenBank/DDBJ databases">
        <title>Genome sequencing of F202Z8.</title>
        <authorList>
            <person name="Kwon Y.M."/>
        </authorList>
    </citation>
    <scope>NUCLEOTIDE SEQUENCE [LARGE SCALE GENOMIC DNA]</scope>
    <source>
        <strain evidence="2 3">F202Z8</strain>
    </source>
</reference>
<evidence type="ECO:0000313" key="3">
    <source>
        <dbReference type="Proteomes" id="UP000310017"/>
    </source>
</evidence>
<feature type="transmembrane region" description="Helical" evidence="1">
    <location>
        <begin position="148"/>
        <end position="168"/>
    </location>
</feature>
<dbReference type="Proteomes" id="UP000310017">
    <property type="component" value="Chromosome"/>
</dbReference>
<dbReference type="KEGG" id="asag:FGM00_18305"/>
<evidence type="ECO:0000256" key="1">
    <source>
        <dbReference type="SAM" id="Phobius"/>
    </source>
</evidence>
<feature type="transmembrane region" description="Helical" evidence="1">
    <location>
        <begin position="115"/>
        <end position="136"/>
    </location>
</feature>
<keyword evidence="1" id="KW-1133">Transmembrane helix</keyword>
<dbReference type="InterPro" id="IPR018723">
    <property type="entry name" value="DUF2254_membrane"/>
</dbReference>
<name>A0A5B7SYI2_9FLAO</name>
<keyword evidence="1" id="KW-0472">Membrane</keyword>
<proteinExistence type="predicted"/>
<dbReference type="EMBL" id="CP040710">
    <property type="protein sequence ID" value="QCX01971.1"/>
    <property type="molecule type" value="Genomic_DNA"/>
</dbReference>
<dbReference type="RefSeq" id="WP_138854308.1">
    <property type="nucleotide sequence ID" value="NZ_CP040710.1"/>
</dbReference>